<organism evidence="2 3">
    <name type="scientific">Weissella jogaejeotgali</name>
    <dbReference type="NCBI Taxonomy" id="1631871"/>
    <lineage>
        <taxon>Bacteria</taxon>
        <taxon>Bacillati</taxon>
        <taxon>Bacillota</taxon>
        <taxon>Bacilli</taxon>
        <taxon>Lactobacillales</taxon>
        <taxon>Lactobacillaceae</taxon>
        <taxon>Weissella</taxon>
    </lineage>
</organism>
<dbReference type="Pfam" id="PF05975">
    <property type="entry name" value="EcsB"/>
    <property type="match status" value="2"/>
</dbReference>
<feature type="transmembrane region" description="Helical" evidence="1">
    <location>
        <begin position="263"/>
        <end position="282"/>
    </location>
</feature>
<name>A0A1L6RB74_9LACO</name>
<dbReference type="RefSeq" id="WP_075269644.1">
    <property type="nucleotide sequence ID" value="NZ_CP014332.1"/>
</dbReference>
<accession>A0A1L6RB74</accession>
<protein>
    <submittedName>
        <fullName evidence="2">ABC transporter, permease protein EscB</fullName>
    </submittedName>
</protein>
<keyword evidence="1" id="KW-0472">Membrane</keyword>
<proteinExistence type="predicted"/>
<dbReference type="Proteomes" id="UP000185473">
    <property type="component" value="Chromosome"/>
</dbReference>
<keyword evidence="1" id="KW-0812">Transmembrane</keyword>
<sequence>MKLTYLFKDRLAKRWQQYLKYLRYVFNDHAVLALFILAGAGGLAYQSLWQNAPINIWTKSILLIVILVTFVFFKNPTNLIKQADPTALLGDEAVLRTLLKQATIYSMIVNGIVEGILLVALWPMMFHLLTNSLALILISTVILIALKMLLTYIIASKQRLFPDTTDSKLINWRHLVMTEENHQFIVLSFYNLFIDVPGITPKIKRQSWADSFIKMWGKHVHNPLIKLYVTAFIRRTQYIKLWFRLTIFGGFAAWFTTGWLQTILLIILFYLLVLQLIPLSNVHKHIVFNFLYPITSRQRIQAFQYAILPWLAITQLIWLIIAFMATTSINLLLQNLICLVVIGGVLVFWYTKQKINKSTQRRNTRAFTK</sequence>
<dbReference type="OrthoDB" id="2447941at2"/>
<dbReference type="InterPro" id="IPR010288">
    <property type="entry name" value="EcsB_ABC"/>
</dbReference>
<feature type="transmembrane region" description="Helical" evidence="1">
    <location>
        <begin position="241"/>
        <end position="257"/>
    </location>
</feature>
<feature type="transmembrane region" description="Helical" evidence="1">
    <location>
        <begin position="56"/>
        <end position="73"/>
    </location>
</feature>
<dbReference type="STRING" id="1631871.FOL01_0958"/>
<feature type="transmembrane region" description="Helical" evidence="1">
    <location>
        <begin position="104"/>
        <end position="126"/>
    </location>
</feature>
<feature type="transmembrane region" description="Helical" evidence="1">
    <location>
        <begin position="21"/>
        <end position="44"/>
    </location>
</feature>
<evidence type="ECO:0000313" key="2">
    <source>
        <dbReference type="EMBL" id="APS41817.1"/>
    </source>
</evidence>
<evidence type="ECO:0000256" key="1">
    <source>
        <dbReference type="SAM" id="Phobius"/>
    </source>
</evidence>
<feature type="transmembrane region" description="Helical" evidence="1">
    <location>
        <begin position="331"/>
        <end position="351"/>
    </location>
</feature>
<keyword evidence="1" id="KW-1133">Transmembrane helix</keyword>
<gene>
    <name evidence="2" type="ORF">FOL01_0958</name>
</gene>
<feature type="transmembrane region" description="Helical" evidence="1">
    <location>
        <begin position="303"/>
        <end position="325"/>
    </location>
</feature>
<dbReference type="KEGG" id="wjo:FOL01_0958"/>
<keyword evidence="3" id="KW-1185">Reference proteome</keyword>
<dbReference type="PIRSF" id="PIRSF037259">
    <property type="entry name" value="EcsB_ABC"/>
    <property type="match status" value="1"/>
</dbReference>
<feature type="transmembrane region" description="Helical" evidence="1">
    <location>
        <begin position="132"/>
        <end position="155"/>
    </location>
</feature>
<dbReference type="EMBL" id="CP014332">
    <property type="protein sequence ID" value="APS41817.1"/>
    <property type="molecule type" value="Genomic_DNA"/>
</dbReference>
<dbReference type="GO" id="GO:0016020">
    <property type="term" value="C:membrane"/>
    <property type="evidence" value="ECO:0007669"/>
    <property type="project" value="InterPro"/>
</dbReference>
<reference evidence="2 3" key="1">
    <citation type="submission" date="2016-02" db="EMBL/GenBank/DDBJ databases">
        <title>Complete Genome Sequence of Weissella jogaejeotgali FOL01.</title>
        <authorList>
            <person name="Lee J.-H."/>
            <person name="Ku H.-J."/>
        </authorList>
    </citation>
    <scope>NUCLEOTIDE SEQUENCE [LARGE SCALE GENOMIC DNA]</scope>
    <source>
        <strain evidence="2 3">FOL01</strain>
    </source>
</reference>
<evidence type="ECO:0000313" key="3">
    <source>
        <dbReference type="Proteomes" id="UP000185473"/>
    </source>
</evidence>
<dbReference type="AlphaFoldDB" id="A0A1L6RB74"/>